<dbReference type="CDD" id="cd12148">
    <property type="entry name" value="fungal_TF_MHR"/>
    <property type="match status" value="1"/>
</dbReference>
<dbReference type="PANTHER" id="PTHR31001:SF84">
    <property type="entry name" value="FUNGAL SPECIFIC TRANSCRIPTION FACTOR"/>
    <property type="match status" value="1"/>
</dbReference>
<dbReference type="InterPro" id="IPR036864">
    <property type="entry name" value="Zn2-C6_fun-type_DNA-bd_sf"/>
</dbReference>
<dbReference type="GO" id="GO:0003677">
    <property type="term" value="F:DNA binding"/>
    <property type="evidence" value="ECO:0007669"/>
    <property type="project" value="InterPro"/>
</dbReference>
<evidence type="ECO:0000256" key="4">
    <source>
        <dbReference type="SAM" id="MobiDB-lite"/>
    </source>
</evidence>
<dbReference type="GO" id="GO:0006351">
    <property type="term" value="P:DNA-templated transcription"/>
    <property type="evidence" value="ECO:0007669"/>
    <property type="project" value="InterPro"/>
</dbReference>
<accession>A0AAN6YX28</accession>
<name>A0AAN6YX28_9PEZI</name>
<evidence type="ECO:0000259" key="5">
    <source>
        <dbReference type="PROSITE" id="PS50048"/>
    </source>
</evidence>
<dbReference type="GO" id="GO:0000981">
    <property type="term" value="F:DNA-binding transcription factor activity, RNA polymerase II-specific"/>
    <property type="evidence" value="ECO:0007669"/>
    <property type="project" value="InterPro"/>
</dbReference>
<feature type="compositionally biased region" description="Basic and acidic residues" evidence="4">
    <location>
        <begin position="72"/>
        <end position="81"/>
    </location>
</feature>
<evidence type="ECO:0000256" key="1">
    <source>
        <dbReference type="ARBA" id="ARBA00004123"/>
    </source>
</evidence>
<dbReference type="RefSeq" id="XP_064674293.1">
    <property type="nucleotide sequence ID" value="XM_064810965.1"/>
</dbReference>
<feature type="region of interest" description="Disordered" evidence="4">
    <location>
        <begin position="47"/>
        <end position="93"/>
    </location>
</feature>
<keyword evidence="2" id="KW-0479">Metal-binding</keyword>
<keyword evidence="7" id="KW-1185">Reference proteome</keyword>
<dbReference type="PANTHER" id="PTHR31001">
    <property type="entry name" value="UNCHARACTERIZED TRANSCRIPTIONAL REGULATORY PROTEIN"/>
    <property type="match status" value="1"/>
</dbReference>
<protein>
    <recommendedName>
        <fullName evidence="5">Zn(2)-C6 fungal-type domain-containing protein</fullName>
    </recommendedName>
</protein>
<dbReference type="GeneID" id="89935090"/>
<keyword evidence="3" id="KW-0539">Nucleus</keyword>
<dbReference type="CDD" id="cd00067">
    <property type="entry name" value="GAL4"/>
    <property type="match status" value="1"/>
</dbReference>
<dbReference type="InterPro" id="IPR007219">
    <property type="entry name" value="XnlR_reg_dom"/>
</dbReference>
<reference evidence="6" key="1">
    <citation type="journal article" date="2023" name="Mol. Phylogenet. Evol.">
        <title>Genome-scale phylogeny and comparative genomics of the fungal order Sordariales.</title>
        <authorList>
            <person name="Hensen N."/>
            <person name="Bonometti L."/>
            <person name="Westerberg I."/>
            <person name="Brannstrom I.O."/>
            <person name="Guillou S."/>
            <person name="Cros-Aarteil S."/>
            <person name="Calhoun S."/>
            <person name="Haridas S."/>
            <person name="Kuo A."/>
            <person name="Mondo S."/>
            <person name="Pangilinan J."/>
            <person name="Riley R."/>
            <person name="LaButti K."/>
            <person name="Andreopoulos B."/>
            <person name="Lipzen A."/>
            <person name="Chen C."/>
            <person name="Yan M."/>
            <person name="Daum C."/>
            <person name="Ng V."/>
            <person name="Clum A."/>
            <person name="Steindorff A."/>
            <person name="Ohm R.A."/>
            <person name="Martin F."/>
            <person name="Silar P."/>
            <person name="Natvig D.O."/>
            <person name="Lalanne C."/>
            <person name="Gautier V."/>
            <person name="Ament-Velasquez S.L."/>
            <person name="Kruys A."/>
            <person name="Hutchinson M.I."/>
            <person name="Powell A.J."/>
            <person name="Barry K."/>
            <person name="Miller A.N."/>
            <person name="Grigoriev I.V."/>
            <person name="Debuchy R."/>
            <person name="Gladieux P."/>
            <person name="Hiltunen Thoren M."/>
            <person name="Johannesson H."/>
        </authorList>
    </citation>
    <scope>NUCLEOTIDE SEQUENCE</scope>
    <source>
        <strain evidence="6">CBS 508.74</strain>
    </source>
</reference>
<dbReference type="PROSITE" id="PS50048">
    <property type="entry name" value="ZN2_CY6_FUNGAL_2"/>
    <property type="match status" value="1"/>
</dbReference>
<dbReference type="SUPFAM" id="SSF57701">
    <property type="entry name" value="Zn2/Cys6 DNA-binding domain"/>
    <property type="match status" value="1"/>
</dbReference>
<comment type="subcellular location">
    <subcellularLocation>
        <location evidence="1">Nucleus</location>
    </subcellularLocation>
</comment>
<evidence type="ECO:0000256" key="2">
    <source>
        <dbReference type="ARBA" id="ARBA00022723"/>
    </source>
</evidence>
<dbReference type="AlphaFoldDB" id="A0AAN6YX28"/>
<dbReference type="InterPro" id="IPR050613">
    <property type="entry name" value="Sec_Metabolite_Reg"/>
</dbReference>
<reference evidence="6" key="2">
    <citation type="submission" date="2023-05" db="EMBL/GenBank/DDBJ databases">
        <authorList>
            <consortium name="Lawrence Berkeley National Laboratory"/>
            <person name="Steindorff A."/>
            <person name="Hensen N."/>
            <person name="Bonometti L."/>
            <person name="Westerberg I."/>
            <person name="Brannstrom I.O."/>
            <person name="Guillou S."/>
            <person name="Cros-Aarteil S."/>
            <person name="Calhoun S."/>
            <person name="Haridas S."/>
            <person name="Kuo A."/>
            <person name="Mondo S."/>
            <person name="Pangilinan J."/>
            <person name="Riley R."/>
            <person name="Labutti K."/>
            <person name="Andreopoulos B."/>
            <person name="Lipzen A."/>
            <person name="Chen C."/>
            <person name="Yanf M."/>
            <person name="Daum C."/>
            <person name="Ng V."/>
            <person name="Clum A."/>
            <person name="Ohm R."/>
            <person name="Martin F."/>
            <person name="Silar P."/>
            <person name="Natvig D."/>
            <person name="Lalanne C."/>
            <person name="Gautier V."/>
            <person name="Ament-Velasquez S.L."/>
            <person name="Kruys A."/>
            <person name="Hutchinson M.I."/>
            <person name="Powell A.J."/>
            <person name="Barry K."/>
            <person name="Miller A.N."/>
            <person name="Grigoriev I.V."/>
            <person name="Debuchy R."/>
            <person name="Gladieux P."/>
            <person name="Thoren M.H."/>
            <person name="Johannesson H."/>
        </authorList>
    </citation>
    <scope>NUCLEOTIDE SEQUENCE</scope>
    <source>
        <strain evidence="6">CBS 508.74</strain>
    </source>
</reference>
<dbReference type="Proteomes" id="UP001302812">
    <property type="component" value="Unassembled WGS sequence"/>
</dbReference>
<evidence type="ECO:0000313" key="7">
    <source>
        <dbReference type="Proteomes" id="UP001302812"/>
    </source>
</evidence>
<comment type="caution">
    <text evidence="6">The sequence shown here is derived from an EMBL/GenBank/DDBJ whole genome shotgun (WGS) entry which is preliminary data.</text>
</comment>
<dbReference type="Pfam" id="PF04082">
    <property type="entry name" value="Fungal_trans"/>
    <property type="match status" value="1"/>
</dbReference>
<evidence type="ECO:0000313" key="6">
    <source>
        <dbReference type="EMBL" id="KAK4116723.1"/>
    </source>
</evidence>
<dbReference type="SMART" id="SM00066">
    <property type="entry name" value="GAL4"/>
    <property type="match status" value="1"/>
</dbReference>
<feature type="non-terminal residue" evidence="6">
    <location>
        <position position="566"/>
    </location>
</feature>
<feature type="domain" description="Zn(2)-C6 fungal-type" evidence="5">
    <location>
        <begin position="10"/>
        <end position="41"/>
    </location>
</feature>
<dbReference type="InterPro" id="IPR001138">
    <property type="entry name" value="Zn2Cys6_DnaBD"/>
</dbReference>
<dbReference type="GO" id="GO:0005634">
    <property type="term" value="C:nucleus"/>
    <property type="evidence" value="ECO:0007669"/>
    <property type="project" value="UniProtKB-SubCell"/>
</dbReference>
<proteinExistence type="predicted"/>
<gene>
    <name evidence="6" type="ORF">N656DRAFT_701725</name>
</gene>
<dbReference type="GO" id="GO:0008270">
    <property type="term" value="F:zinc ion binding"/>
    <property type="evidence" value="ECO:0007669"/>
    <property type="project" value="InterPro"/>
</dbReference>
<dbReference type="EMBL" id="MU853333">
    <property type="protein sequence ID" value="KAK4116723.1"/>
    <property type="molecule type" value="Genomic_DNA"/>
</dbReference>
<dbReference type="Pfam" id="PF00172">
    <property type="entry name" value="Zn_clus"/>
    <property type="match status" value="1"/>
</dbReference>
<dbReference type="Gene3D" id="4.10.240.10">
    <property type="entry name" value="Zn(2)-C6 fungal-type DNA-binding domain"/>
    <property type="match status" value="1"/>
</dbReference>
<organism evidence="6 7">
    <name type="scientific">Canariomyces notabilis</name>
    <dbReference type="NCBI Taxonomy" id="2074819"/>
    <lineage>
        <taxon>Eukaryota</taxon>
        <taxon>Fungi</taxon>
        <taxon>Dikarya</taxon>
        <taxon>Ascomycota</taxon>
        <taxon>Pezizomycotina</taxon>
        <taxon>Sordariomycetes</taxon>
        <taxon>Sordariomycetidae</taxon>
        <taxon>Sordariales</taxon>
        <taxon>Chaetomiaceae</taxon>
        <taxon>Canariomyces</taxon>
    </lineage>
</organism>
<evidence type="ECO:0000256" key="3">
    <source>
        <dbReference type="ARBA" id="ARBA00023242"/>
    </source>
</evidence>
<sequence>MNENNSSAVSCVECQRRKQKCDRKFPCNHCLKRGVSHLCRVVTKHAAPKASENGGLADTQSVSTKTSRKRKPESFGERAQFDGDGDSYDGSSDVDVSDALSNLGYMYHHHHLRLDHRGSGPKVVDKRSPRSSEELKTALLLMPAKPYTDCLVDNWLNGANYHYYVLYPPEFRTQYDGWWASPTDKATPELTSLIMRVCACSLQFIMSESVKRRLEWELKADVATFSNRMHTAAEKLSATIPPGKGGLIDVQQLLLTAFWYKSGDRWTDAWHALGRAVREANEIGLHQDSVSDGMSEFDREMRRRMWVLLNVWDFALSSMLCRPFLISHADCTAVMPTLTLEINPERPDQPSPFRHIILHYRLSRDIAAQLRSDIDKAQRAQRLRDLIYGWLEELPAEYALRAPDTRWDKEFDWVVFQRRFLHVVGYKWLFDILRPFITQNSGKPMTELEAALQAAGVHAALDLVDTSWLFFETLVSVGARFHCSVFCVFDTSCTISSAVIHDDARNLPQRETVLETIIKGLRMLEQLRLESKTSAGLYHILKRLVAKLPLNAKEQGIIGRAKRARA</sequence>
<dbReference type="SMART" id="SM00906">
    <property type="entry name" value="Fungal_trans"/>
    <property type="match status" value="1"/>
</dbReference>